<accession>A0A511QVG9</accession>
<organism evidence="1 2">
    <name type="scientific">Vibrio superstes NBRC 103154</name>
    <dbReference type="NCBI Taxonomy" id="1219062"/>
    <lineage>
        <taxon>Bacteria</taxon>
        <taxon>Pseudomonadati</taxon>
        <taxon>Pseudomonadota</taxon>
        <taxon>Gammaproteobacteria</taxon>
        <taxon>Vibrionales</taxon>
        <taxon>Vibrionaceae</taxon>
        <taxon>Vibrio</taxon>
    </lineage>
</organism>
<dbReference type="InterPro" id="IPR022069">
    <property type="entry name" value="DUF3622"/>
</dbReference>
<comment type="caution">
    <text evidence="1">The sequence shown here is derived from an EMBL/GenBank/DDBJ whole genome shotgun (WGS) entry which is preliminary data.</text>
</comment>
<reference evidence="1 2" key="1">
    <citation type="submission" date="2019-07" db="EMBL/GenBank/DDBJ databases">
        <title>Whole genome shotgun sequence of Vibrio superstes NBRC 103154.</title>
        <authorList>
            <person name="Hosoyama A."/>
            <person name="Uohara A."/>
            <person name="Ohji S."/>
            <person name="Ichikawa N."/>
        </authorList>
    </citation>
    <scope>NUCLEOTIDE SEQUENCE [LARGE SCALE GENOMIC DNA]</scope>
    <source>
        <strain evidence="1 2">NBRC 103154</strain>
    </source>
</reference>
<dbReference type="AlphaFoldDB" id="A0A511QVG9"/>
<name>A0A511QVG9_9VIBR</name>
<evidence type="ECO:0000313" key="1">
    <source>
        <dbReference type="EMBL" id="GEM81365.1"/>
    </source>
</evidence>
<keyword evidence="2" id="KW-1185">Reference proteome</keyword>
<dbReference type="EMBL" id="BJXK01000022">
    <property type="protein sequence ID" value="GEM81365.1"/>
    <property type="molecule type" value="Genomic_DNA"/>
</dbReference>
<evidence type="ECO:0008006" key="3">
    <source>
        <dbReference type="Google" id="ProtNLM"/>
    </source>
</evidence>
<dbReference type="Proteomes" id="UP000321113">
    <property type="component" value="Unassembled WGS sequence"/>
</dbReference>
<gene>
    <name evidence="1" type="ORF">VSU01S_36100</name>
</gene>
<sequence>MPSIVFNQASLCWQYAWEELFNPSNEKIFRELHMSDSKKFTVRTIEKRNGWCAEIVRQVTSRRTTVSKREMGFETEAQAQAWGEKELEGFIKNQVERNKRKAADRQSED</sequence>
<evidence type="ECO:0000313" key="2">
    <source>
        <dbReference type="Proteomes" id="UP000321113"/>
    </source>
</evidence>
<dbReference type="Pfam" id="PF12286">
    <property type="entry name" value="DUF3622"/>
    <property type="match status" value="1"/>
</dbReference>
<proteinExistence type="predicted"/>
<protein>
    <recommendedName>
        <fullName evidence="3">DUF3622 domain-containing protein</fullName>
    </recommendedName>
</protein>